<dbReference type="OrthoDB" id="2832510at2759"/>
<keyword evidence="4" id="KW-1185">Reference proteome</keyword>
<dbReference type="Gene3D" id="3.40.630.30">
    <property type="match status" value="1"/>
</dbReference>
<evidence type="ECO:0000256" key="1">
    <source>
        <dbReference type="SAM" id="MobiDB-lite"/>
    </source>
</evidence>
<dbReference type="InterPro" id="IPR016181">
    <property type="entry name" value="Acyl_CoA_acyltransferase"/>
</dbReference>
<dbReference type="Pfam" id="PF13673">
    <property type="entry name" value="Acetyltransf_10"/>
    <property type="match status" value="1"/>
</dbReference>
<comment type="caution">
    <text evidence="3">The sequence shown here is derived from an EMBL/GenBank/DDBJ whole genome shotgun (WGS) entry which is preliminary data.</text>
</comment>
<dbReference type="SUPFAM" id="SSF55729">
    <property type="entry name" value="Acyl-CoA N-acyltransferases (Nat)"/>
    <property type="match status" value="1"/>
</dbReference>
<dbReference type="InterPro" id="IPR000182">
    <property type="entry name" value="GNAT_dom"/>
</dbReference>
<feature type="region of interest" description="Disordered" evidence="1">
    <location>
        <begin position="27"/>
        <end position="89"/>
    </location>
</feature>
<dbReference type="GO" id="GO:0016747">
    <property type="term" value="F:acyltransferase activity, transferring groups other than amino-acyl groups"/>
    <property type="evidence" value="ECO:0007669"/>
    <property type="project" value="InterPro"/>
</dbReference>
<dbReference type="PROSITE" id="PS51186">
    <property type="entry name" value="GNAT"/>
    <property type="match status" value="1"/>
</dbReference>
<gene>
    <name evidence="3" type="ORF">BJ878DRAFT_18240</name>
</gene>
<dbReference type="CDD" id="cd04301">
    <property type="entry name" value="NAT_SF"/>
    <property type="match status" value="1"/>
</dbReference>
<dbReference type="Proteomes" id="UP000887226">
    <property type="component" value="Unassembled WGS sequence"/>
</dbReference>
<evidence type="ECO:0000313" key="4">
    <source>
        <dbReference type="Proteomes" id="UP000887226"/>
    </source>
</evidence>
<proteinExistence type="predicted"/>
<sequence>MAHSPPASPELNFILSKPFPLTENYLSDSRKRARKEINSSTLRNLSVKVAYKQQTPPTSGPDSSSSDNSSSDSSSSDGSSSNHSVGRSCSPDFSYNVRRILPSDMKQIAHIDYITNKDTPLSLGWHHMPKEGQRFIQDRLKWMSGQLNYLCLVAALDVAYEGQEGEEFEKVEMTDTKVMGFIIWRTGPDTEFFSETDGFWGVEDGQKPRRFLDWYFDGVEERWMELRAKIHWPEACEIMSLAVAPEYQRKGIGTTILKEIVELLDDCEQECHVRSSVKGKSMFEKSGWKVLGEHRPNLQKWGWTGEESVHFYMKRQRRVSKGVDRRRAVRYLGGVVPPSHLLSQSPEQQGPLDEELQ</sequence>
<feature type="domain" description="N-acetyltransferase" evidence="2">
    <location>
        <begin position="158"/>
        <end position="318"/>
    </location>
</feature>
<protein>
    <recommendedName>
        <fullName evidence="2">N-acetyltransferase domain-containing protein</fullName>
    </recommendedName>
</protein>
<reference evidence="3" key="1">
    <citation type="journal article" date="2021" name="IMA Fungus">
        <title>Genomic characterization of three marine fungi, including Emericellopsis atlantica sp. nov. with signatures of a generalist lifestyle and marine biomass degradation.</title>
        <authorList>
            <person name="Hagestad O.C."/>
            <person name="Hou L."/>
            <person name="Andersen J.H."/>
            <person name="Hansen E.H."/>
            <person name="Altermark B."/>
            <person name="Li C."/>
            <person name="Kuhnert E."/>
            <person name="Cox R.J."/>
            <person name="Crous P.W."/>
            <person name="Spatafora J.W."/>
            <person name="Lail K."/>
            <person name="Amirebrahimi M."/>
            <person name="Lipzen A."/>
            <person name="Pangilinan J."/>
            <person name="Andreopoulos W."/>
            <person name="Hayes R.D."/>
            <person name="Ng V."/>
            <person name="Grigoriev I.V."/>
            <person name="Jackson S.A."/>
            <person name="Sutton T.D.S."/>
            <person name="Dobson A.D.W."/>
            <person name="Rama T."/>
        </authorList>
    </citation>
    <scope>NUCLEOTIDE SEQUENCE</scope>
    <source>
        <strain evidence="3">TRa3180A</strain>
    </source>
</reference>
<accession>A0A9P7YUB6</accession>
<dbReference type="EMBL" id="MU254840">
    <property type="protein sequence ID" value="KAG9239842.1"/>
    <property type="molecule type" value="Genomic_DNA"/>
</dbReference>
<feature type="compositionally biased region" description="Low complexity" evidence="1">
    <location>
        <begin position="60"/>
        <end position="89"/>
    </location>
</feature>
<name>A0A9P7YUB6_9HELO</name>
<evidence type="ECO:0000259" key="2">
    <source>
        <dbReference type="PROSITE" id="PS51186"/>
    </source>
</evidence>
<organism evidence="3 4">
    <name type="scientific">Calycina marina</name>
    <dbReference type="NCBI Taxonomy" id="1763456"/>
    <lineage>
        <taxon>Eukaryota</taxon>
        <taxon>Fungi</taxon>
        <taxon>Dikarya</taxon>
        <taxon>Ascomycota</taxon>
        <taxon>Pezizomycotina</taxon>
        <taxon>Leotiomycetes</taxon>
        <taxon>Helotiales</taxon>
        <taxon>Pezizellaceae</taxon>
        <taxon>Calycina</taxon>
    </lineage>
</organism>
<dbReference type="AlphaFoldDB" id="A0A9P7YUB6"/>
<evidence type="ECO:0000313" key="3">
    <source>
        <dbReference type="EMBL" id="KAG9239842.1"/>
    </source>
</evidence>